<accession>A0A1M5DKM4</accession>
<feature type="domain" description="FecR protein" evidence="2">
    <location>
        <begin position="128"/>
        <end position="214"/>
    </location>
</feature>
<dbReference type="STRING" id="1484053.SAMN05444274_107143"/>
<evidence type="ECO:0000256" key="1">
    <source>
        <dbReference type="SAM" id="Phobius"/>
    </source>
</evidence>
<dbReference type="GO" id="GO:0016989">
    <property type="term" value="F:sigma factor antagonist activity"/>
    <property type="evidence" value="ECO:0007669"/>
    <property type="project" value="TreeGrafter"/>
</dbReference>
<evidence type="ECO:0000259" key="3">
    <source>
        <dbReference type="Pfam" id="PF16344"/>
    </source>
</evidence>
<dbReference type="FunFam" id="2.60.120.1440:FF:000001">
    <property type="entry name" value="Putative anti-sigma factor"/>
    <property type="match status" value="1"/>
</dbReference>
<feature type="transmembrane region" description="Helical" evidence="1">
    <location>
        <begin position="74"/>
        <end position="98"/>
    </location>
</feature>
<dbReference type="InterPro" id="IPR032508">
    <property type="entry name" value="FecR_C"/>
</dbReference>
<evidence type="ECO:0000313" key="4">
    <source>
        <dbReference type="EMBL" id="SHF67527.1"/>
    </source>
</evidence>
<dbReference type="Gene3D" id="3.55.50.30">
    <property type="match status" value="1"/>
</dbReference>
<sequence>MVFEIAKYRMKEQNHKMNAESELEKFIKSRAGLSSFDRKLEAAKLINHTNSVDVETACKKVSSKISGTKASRSFFTALTRVAAILTLPLLAFAVWSLFFQEEQSEEPVLLVQNEITWQEIYSPLGMRSFVVLPDGTNLWLNAGSRLRYGIPFTRERREVELSGEAFIDVKENEQSPFVVKAQNAEVEVLGTQFNVNAYSDAEQIQVALKEGKVKFLFDGDSGAKKYCELNPNDLLAFNKKSKTVTRANTNIEKYIAWHQNIMILDDTPMTEVARLMERWYGVKVIIKDESIKKYRFTTVFDNEPLFRVLELLELSSPKIKTTYIPGKPDDETKKLSQSIVTITKNKRL</sequence>
<dbReference type="InterPro" id="IPR006860">
    <property type="entry name" value="FecR"/>
</dbReference>
<dbReference type="PANTHER" id="PTHR30273:SF2">
    <property type="entry name" value="PROTEIN FECR"/>
    <property type="match status" value="1"/>
</dbReference>
<dbReference type="Pfam" id="PF16344">
    <property type="entry name" value="FecR_C"/>
    <property type="match status" value="1"/>
</dbReference>
<proteinExistence type="predicted"/>
<reference evidence="5" key="1">
    <citation type="submission" date="2016-11" db="EMBL/GenBank/DDBJ databases">
        <authorList>
            <person name="Varghese N."/>
            <person name="Submissions S."/>
        </authorList>
    </citation>
    <scope>NUCLEOTIDE SEQUENCE [LARGE SCALE GENOMIC DNA]</scope>
    <source>
        <strain evidence="5">DSM 26910</strain>
    </source>
</reference>
<organism evidence="4 5">
    <name type="scientific">Mariniphaga anaerophila</name>
    <dbReference type="NCBI Taxonomy" id="1484053"/>
    <lineage>
        <taxon>Bacteria</taxon>
        <taxon>Pseudomonadati</taxon>
        <taxon>Bacteroidota</taxon>
        <taxon>Bacteroidia</taxon>
        <taxon>Marinilabiliales</taxon>
        <taxon>Prolixibacteraceae</taxon>
        <taxon>Mariniphaga</taxon>
    </lineage>
</organism>
<evidence type="ECO:0000259" key="2">
    <source>
        <dbReference type="Pfam" id="PF04773"/>
    </source>
</evidence>
<protein>
    <submittedName>
        <fullName evidence="4">FecR family protein</fullName>
    </submittedName>
</protein>
<feature type="domain" description="Protein FecR C-terminal" evidence="3">
    <location>
        <begin position="262"/>
        <end position="317"/>
    </location>
</feature>
<keyword evidence="5" id="KW-1185">Reference proteome</keyword>
<dbReference type="Proteomes" id="UP000184164">
    <property type="component" value="Unassembled WGS sequence"/>
</dbReference>
<dbReference type="InterPro" id="IPR012373">
    <property type="entry name" value="Ferrdict_sens_TM"/>
</dbReference>
<dbReference type="AlphaFoldDB" id="A0A1M5DKM4"/>
<dbReference type="EMBL" id="FQUM01000007">
    <property type="protein sequence ID" value="SHF67527.1"/>
    <property type="molecule type" value="Genomic_DNA"/>
</dbReference>
<evidence type="ECO:0000313" key="5">
    <source>
        <dbReference type="Proteomes" id="UP000184164"/>
    </source>
</evidence>
<dbReference type="Gene3D" id="2.60.120.1440">
    <property type="match status" value="1"/>
</dbReference>
<keyword evidence="1" id="KW-0812">Transmembrane</keyword>
<dbReference type="Pfam" id="PF04773">
    <property type="entry name" value="FecR"/>
    <property type="match status" value="1"/>
</dbReference>
<gene>
    <name evidence="4" type="ORF">SAMN05444274_107143</name>
</gene>
<dbReference type="PANTHER" id="PTHR30273">
    <property type="entry name" value="PERIPLASMIC SIGNAL SENSOR AND SIGMA FACTOR ACTIVATOR FECR-RELATED"/>
    <property type="match status" value="1"/>
</dbReference>
<name>A0A1M5DKM4_9BACT</name>
<keyword evidence="1" id="KW-1133">Transmembrane helix</keyword>
<keyword evidence="1" id="KW-0472">Membrane</keyword>